<gene>
    <name evidence="2" type="ORF">QYE76_070918</name>
</gene>
<evidence type="ECO:0000313" key="3">
    <source>
        <dbReference type="Proteomes" id="UP001231189"/>
    </source>
</evidence>
<dbReference type="AlphaFoldDB" id="A0AAD8SKP4"/>
<accession>A0AAD8SKP4</accession>
<name>A0AAD8SKP4_LOLMU</name>
<sequence>MAWEKKKKRPRPHQALSSPVLPISLLSRPGPPYLSPPTQDLAAQDLVAFSSDGRAHVFPAFLLQRLRLGPRRLSPSPPTVRPKSSRPSSLDGRTAQDHAARDLAAFSSDGAQVFAFSSDGRRPDLAVFYLHGHAP</sequence>
<feature type="region of interest" description="Disordered" evidence="1">
    <location>
        <begin position="69"/>
        <end position="97"/>
    </location>
</feature>
<keyword evidence="3" id="KW-1185">Reference proteome</keyword>
<evidence type="ECO:0000256" key="1">
    <source>
        <dbReference type="SAM" id="MobiDB-lite"/>
    </source>
</evidence>
<evidence type="ECO:0000313" key="2">
    <source>
        <dbReference type="EMBL" id="KAK1653113.1"/>
    </source>
</evidence>
<feature type="region of interest" description="Disordered" evidence="1">
    <location>
        <begin position="1"/>
        <end position="39"/>
    </location>
</feature>
<feature type="compositionally biased region" description="Low complexity" evidence="1">
    <location>
        <begin position="16"/>
        <end position="28"/>
    </location>
</feature>
<organism evidence="2 3">
    <name type="scientific">Lolium multiflorum</name>
    <name type="common">Italian ryegrass</name>
    <name type="synonym">Lolium perenne subsp. multiflorum</name>
    <dbReference type="NCBI Taxonomy" id="4521"/>
    <lineage>
        <taxon>Eukaryota</taxon>
        <taxon>Viridiplantae</taxon>
        <taxon>Streptophyta</taxon>
        <taxon>Embryophyta</taxon>
        <taxon>Tracheophyta</taxon>
        <taxon>Spermatophyta</taxon>
        <taxon>Magnoliopsida</taxon>
        <taxon>Liliopsida</taxon>
        <taxon>Poales</taxon>
        <taxon>Poaceae</taxon>
        <taxon>BOP clade</taxon>
        <taxon>Pooideae</taxon>
        <taxon>Poodae</taxon>
        <taxon>Poeae</taxon>
        <taxon>Poeae Chloroplast Group 2 (Poeae type)</taxon>
        <taxon>Loliodinae</taxon>
        <taxon>Loliinae</taxon>
        <taxon>Lolium</taxon>
    </lineage>
</organism>
<dbReference type="Proteomes" id="UP001231189">
    <property type="component" value="Unassembled WGS sequence"/>
</dbReference>
<dbReference type="EMBL" id="JAUUTY010000004">
    <property type="protein sequence ID" value="KAK1653113.1"/>
    <property type="molecule type" value="Genomic_DNA"/>
</dbReference>
<protein>
    <submittedName>
        <fullName evidence="2">Uncharacterized protein</fullName>
    </submittedName>
</protein>
<proteinExistence type="predicted"/>
<comment type="caution">
    <text evidence="2">The sequence shown here is derived from an EMBL/GenBank/DDBJ whole genome shotgun (WGS) entry which is preliminary data.</text>
</comment>
<reference evidence="2" key="1">
    <citation type="submission" date="2023-07" db="EMBL/GenBank/DDBJ databases">
        <title>A chromosome-level genome assembly of Lolium multiflorum.</title>
        <authorList>
            <person name="Chen Y."/>
            <person name="Copetti D."/>
            <person name="Kolliker R."/>
            <person name="Studer B."/>
        </authorList>
    </citation>
    <scope>NUCLEOTIDE SEQUENCE</scope>
    <source>
        <strain evidence="2">02402/16</strain>
        <tissue evidence="2">Leaf</tissue>
    </source>
</reference>
<feature type="compositionally biased region" description="Basic residues" evidence="1">
    <location>
        <begin position="1"/>
        <end position="12"/>
    </location>
</feature>